<evidence type="ECO:0000313" key="9">
    <source>
        <dbReference type="Proteomes" id="UP000248806"/>
    </source>
</evidence>
<dbReference type="Pfam" id="PF14450">
    <property type="entry name" value="FtsA"/>
    <property type="match status" value="1"/>
</dbReference>
<dbReference type="GO" id="GO:0009898">
    <property type="term" value="C:cytoplasmic side of plasma membrane"/>
    <property type="evidence" value="ECO:0007669"/>
    <property type="project" value="UniProtKB-UniRule"/>
</dbReference>
<dbReference type="AlphaFoldDB" id="A0A326U6R4"/>
<evidence type="ECO:0000256" key="5">
    <source>
        <dbReference type="HAMAP-Rule" id="MF_02033"/>
    </source>
</evidence>
<evidence type="ECO:0000256" key="6">
    <source>
        <dbReference type="PIRNR" id="PIRNR003101"/>
    </source>
</evidence>
<dbReference type="InterPro" id="IPR050696">
    <property type="entry name" value="FtsA/MreB"/>
</dbReference>
<sequence>MKERVIASVDVGTTKVSVLIGEIDQDGELIITGASSCPARGLKRGMIIHMEDAISSIAAALERAERLAGKRISTAYIGVSGTHIASLNSSGCVAISPYGRDIAEDDVDRALEIARAVALPANREVVHVVPRGYSVDGVYGIQNPIGMSGFRLEVDTHIVTGAVSSLLNLTRCVQHAGIEVEQLVVSSLAASEAVLNEGEAEMGIVVLDIGGGTTDMAIFADGAVCHTAVLPIGGNLITNDIAIGLRLPISVAEQLKILYGHSNPAAIRDDDMIDLMPFITGCSDLVPRKLLSEIIEARVEELCGMVLNEIRKAGYEGLLPAGIVLTGGSANLPGIRTTMNQYVDLPTRVGAPFDLYSFNESVNQPAYATAAGLLLWGMRYASSPAYEERITEDPAPIAISPLERFVKALIS</sequence>
<keyword evidence="9" id="KW-1185">Reference proteome</keyword>
<dbReference type="RefSeq" id="WP_111322248.1">
    <property type="nucleotide sequence ID" value="NZ_BIFX01000001.1"/>
</dbReference>
<dbReference type="CDD" id="cd24048">
    <property type="entry name" value="ASKHA_NBD_FtsA"/>
    <property type="match status" value="1"/>
</dbReference>
<evidence type="ECO:0000256" key="4">
    <source>
        <dbReference type="ARBA" id="ARBA00023306"/>
    </source>
</evidence>
<dbReference type="SMART" id="SM00842">
    <property type="entry name" value="FtsA"/>
    <property type="match status" value="1"/>
</dbReference>
<dbReference type="Gene3D" id="3.30.1490.110">
    <property type="match status" value="1"/>
</dbReference>
<dbReference type="PANTHER" id="PTHR32432">
    <property type="entry name" value="CELL DIVISION PROTEIN FTSA-RELATED"/>
    <property type="match status" value="1"/>
</dbReference>
<evidence type="ECO:0000256" key="2">
    <source>
        <dbReference type="ARBA" id="ARBA00022618"/>
    </source>
</evidence>
<dbReference type="Proteomes" id="UP000248806">
    <property type="component" value="Unassembled WGS sequence"/>
</dbReference>
<gene>
    <name evidence="5" type="primary">ftsA</name>
    <name evidence="8" type="ORF">EI42_02456</name>
</gene>
<comment type="similarity">
    <text evidence="5 6">Belongs to the FtsA/MreB family.</text>
</comment>
<evidence type="ECO:0000256" key="1">
    <source>
        <dbReference type="ARBA" id="ARBA00022475"/>
    </source>
</evidence>
<comment type="subunit">
    <text evidence="5">Self-interacts. Interacts with FtsZ.</text>
</comment>
<dbReference type="InterPro" id="IPR003494">
    <property type="entry name" value="SHS2_FtsA"/>
</dbReference>
<keyword evidence="3 5" id="KW-0472">Membrane</keyword>
<accession>A0A326U6R4</accession>
<comment type="caution">
    <text evidence="8">The sequence shown here is derived from an EMBL/GenBank/DDBJ whole genome shotgun (WGS) entry which is preliminary data.</text>
</comment>
<feature type="domain" description="SHS2" evidence="7">
    <location>
        <begin position="6"/>
        <end position="194"/>
    </location>
</feature>
<dbReference type="EMBL" id="QKUF01000007">
    <property type="protein sequence ID" value="PZW30488.1"/>
    <property type="molecule type" value="Genomic_DNA"/>
</dbReference>
<dbReference type="Gene3D" id="3.30.420.40">
    <property type="match status" value="2"/>
</dbReference>
<dbReference type="PANTHER" id="PTHR32432:SF4">
    <property type="entry name" value="CELL DIVISION PROTEIN FTSA"/>
    <property type="match status" value="1"/>
</dbReference>
<evidence type="ECO:0000313" key="8">
    <source>
        <dbReference type="EMBL" id="PZW30488.1"/>
    </source>
</evidence>
<proteinExistence type="inferred from homology"/>
<comment type="subcellular location">
    <subcellularLocation>
        <location evidence="5">Cell membrane</location>
        <topology evidence="5">Peripheral membrane protein</topology>
        <orientation evidence="5">Cytoplasmic side</orientation>
    </subcellularLocation>
    <text evidence="5">Localizes to the Z ring in an FtsZ-dependent manner. Targeted to the membrane through a conserved C-terminal amphipathic helix.</text>
</comment>
<keyword evidence="1 5" id="KW-1003">Cell membrane</keyword>
<dbReference type="HAMAP" id="MF_02033">
    <property type="entry name" value="FtsA"/>
    <property type="match status" value="1"/>
</dbReference>
<dbReference type="InterPro" id="IPR043129">
    <property type="entry name" value="ATPase_NBD"/>
</dbReference>
<organism evidence="8 9">
    <name type="scientific">Thermosporothrix hazakensis</name>
    <dbReference type="NCBI Taxonomy" id="644383"/>
    <lineage>
        <taxon>Bacteria</taxon>
        <taxon>Bacillati</taxon>
        <taxon>Chloroflexota</taxon>
        <taxon>Ktedonobacteria</taxon>
        <taxon>Ktedonobacterales</taxon>
        <taxon>Thermosporotrichaceae</taxon>
        <taxon>Thermosporothrix</taxon>
    </lineage>
</organism>
<evidence type="ECO:0000259" key="7">
    <source>
        <dbReference type="SMART" id="SM00842"/>
    </source>
</evidence>
<dbReference type="PIRSF" id="PIRSF003101">
    <property type="entry name" value="FtsA"/>
    <property type="match status" value="1"/>
</dbReference>
<dbReference type="GO" id="GO:0032153">
    <property type="term" value="C:cell division site"/>
    <property type="evidence" value="ECO:0007669"/>
    <property type="project" value="UniProtKB-UniRule"/>
</dbReference>
<dbReference type="Pfam" id="PF02491">
    <property type="entry name" value="SHS2_FTSA"/>
    <property type="match status" value="1"/>
</dbReference>
<dbReference type="GO" id="GO:0043093">
    <property type="term" value="P:FtsZ-dependent cytokinesis"/>
    <property type="evidence" value="ECO:0007669"/>
    <property type="project" value="UniProtKB-UniRule"/>
</dbReference>
<dbReference type="SUPFAM" id="SSF53067">
    <property type="entry name" value="Actin-like ATPase domain"/>
    <property type="match status" value="2"/>
</dbReference>
<keyword evidence="2 5" id="KW-0132">Cell division</keyword>
<name>A0A326U6R4_THEHA</name>
<dbReference type="InterPro" id="IPR020823">
    <property type="entry name" value="Cell_div_FtsA"/>
</dbReference>
<dbReference type="NCBIfam" id="TIGR01174">
    <property type="entry name" value="ftsA"/>
    <property type="match status" value="1"/>
</dbReference>
<protein>
    <recommendedName>
        <fullName evidence="5 6">Cell division protein FtsA</fullName>
    </recommendedName>
</protein>
<dbReference type="OrthoDB" id="9768127at2"/>
<evidence type="ECO:0000256" key="3">
    <source>
        <dbReference type="ARBA" id="ARBA00023136"/>
    </source>
</evidence>
<keyword evidence="4 5" id="KW-0131">Cell cycle</keyword>
<reference evidence="8 9" key="1">
    <citation type="submission" date="2018-06" db="EMBL/GenBank/DDBJ databases">
        <title>Genomic Encyclopedia of Archaeal and Bacterial Type Strains, Phase II (KMG-II): from individual species to whole genera.</title>
        <authorList>
            <person name="Goeker M."/>
        </authorList>
    </citation>
    <scope>NUCLEOTIDE SEQUENCE [LARGE SCALE GENOMIC DNA]</scope>
    <source>
        <strain evidence="8 9">ATCC BAA-1881</strain>
    </source>
</reference>
<comment type="function">
    <text evidence="5 6">Cell division protein that is involved in the assembly of the Z ring. May serve as a membrane anchor for the Z ring.</text>
</comment>